<feature type="transmembrane region" description="Helical" evidence="1">
    <location>
        <begin position="91"/>
        <end position="112"/>
    </location>
</feature>
<evidence type="ECO:0000313" key="2">
    <source>
        <dbReference type="EMBL" id="MCZ0862511.1"/>
    </source>
</evidence>
<feature type="transmembrane region" description="Helical" evidence="1">
    <location>
        <begin position="60"/>
        <end position="79"/>
    </location>
</feature>
<keyword evidence="1" id="KW-0472">Membrane</keyword>
<feature type="transmembrane region" description="Helical" evidence="1">
    <location>
        <begin position="12"/>
        <end position="29"/>
    </location>
</feature>
<accession>A0ABT4IL91</accession>
<dbReference type="Proteomes" id="UP001141336">
    <property type="component" value="Unassembled WGS sequence"/>
</dbReference>
<gene>
    <name evidence="2" type="ORF">O0S09_04475</name>
</gene>
<sequence>MRTKEDKRFQIAWLGVILMLGTAILAGYFGLGMMISAGIFFLGTGLLVAVLSFAMGRKDLMITGAGAAGVVLGVFLILWDVLPKVTSGTVSFPLLAGATIVVLAVVGMVYIIGKK</sequence>
<name>A0ABT4IL91_9EURY</name>
<reference evidence="2" key="1">
    <citation type="submission" date="2022-12" db="EMBL/GenBank/DDBJ databases">
        <title>Isolation and characterisation of novel Methanocorpusculum spp. from native Australian herbivores indicates the genus is ancestrally host-associated.</title>
        <authorList>
            <person name="Volmer J.G."/>
            <person name="Soo R.M."/>
            <person name="Evans P.N."/>
            <person name="Hoedt E.C."/>
            <person name="Astorga Alsina A.L."/>
            <person name="Woodcroft B.J."/>
            <person name="Tyson G.W."/>
            <person name="Hugenholtz P."/>
            <person name="Morrison M."/>
        </authorList>
    </citation>
    <scope>NUCLEOTIDE SEQUENCE</scope>
    <source>
        <strain evidence="2">CW153</strain>
    </source>
</reference>
<evidence type="ECO:0000256" key="1">
    <source>
        <dbReference type="SAM" id="Phobius"/>
    </source>
</evidence>
<dbReference type="EMBL" id="JAPTGC010000005">
    <property type="protein sequence ID" value="MCZ0862511.1"/>
    <property type="molecule type" value="Genomic_DNA"/>
</dbReference>
<proteinExistence type="predicted"/>
<comment type="caution">
    <text evidence="2">The sequence shown here is derived from an EMBL/GenBank/DDBJ whole genome shotgun (WGS) entry which is preliminary data.</text>
</comment>
<keyword evidence="1" id="KW-1133">Transmembrane helix</keyword>
<keyword evidence="3" id="KW-1185">Reference proteome</keyword>
<organism evidence="2 3">
    <name type="scientific">Methanocorpusculum vombati</name>
    <dbReference type="NCBI Taxonomy" id="3002864"/>
    <lineage>
        <taxon>Archaea</taxon>
        <taxon>Methanobacteriati</taxon>
        <taxon>Methanobacteriota</taxon>
        <taxon>Stenosarchaea group</taxon>
        <taxon>Methanomicrobia</taxon>
        <taxon>Methanomicrobiales</taxon>
        <taxon>Methanocorpusculaceae</taxon>
        <taxon>Methanocorpusculum</taxon>
    </lineage>
</organism>
<keyword evidence="1" id="KW-0812">Transmembrane</keyword>
<protein>
    <submittedName>
        <fullName evidence="2">Uncharacterized protein</fullName>
    </submittedName>
</protein>
<feature type="transmembrane region" description="Helical" evidence="1">
    <location>
        <begin position="35"/>
        <end position="53"/>
    </location>
</feature>
<evidence type="ECO:0000313" key="3">
    <source>
        <dbReference type="Proteomes" id="UP001141336"/>
    </source>
</evidence>